<accession>A0A0G3XL76</accession>
<keyword evidence="7" id="KW-1185">Reference proteome</keyword>
<evidence type="ECO:0000256" key="1">
    <source>
        <dbReference type="ARBA" id="ARBA00005187"/>
    </source>
</evidence>
<dbReference type="PATRIC" id="fig|1348774.3.peg.3680"/>
<name>A0A0G3XL76_9SPHN</name>
<comment type="pathway">
    <text evidence="1">Amino-acid biosynthesis; L-asparagine biosynthesis; L-asparagine from L-aspartate (L-Gln route): step 1/1.</text>
</comment>
<evidence type="ECO:0000256" key="2">
    <source>
        <dbReference type="ARBA" id="ARBA00005752"/>
    </source>
</evidence>
<dbReference type="InterPro" id="IPR001962">
    <property type="entry name" value="Asn_synthase"/>
</dbReference>
<sequence length="581" mass="62854">MKQGRFVLAVPRRRGVPPVVRRSASPDDVCGDNASFWTSDDTPEASLGTHGYLIGCVFSAQTARTVDAVPLPESESVQAAAKRLVRNYWGAYVAILPDPGRRTLALLVDPSGLFPVYRGMSQTHVVFSSDACLVGEAVGDRLKVDWGALALFLRYPELRQKQACLAGVEELTPGTLMVTAGDQESELPVWRAADYLPRGTEPSFSDAAAELRELAIRTCAAWTDRFGPVAVATSGGVDSSFLCAALAAGHSDFGCITLATSDSSGDESEYARLLAEHLGADFTRRVYDTTCYRPTACASAGRSRPGRKGFLTAVDALLAAGSAELGKATVLDGNGGDNLFCFLHSAAPIVDRLRNEGPRAALFETLPDMCCVTGCDVPTMLRATGKRLMGGHSKQNWAPDSRLLADAAILEDSPVPLTPWHRLSTWRHPGKHDHFALIMRAQHHVHGFGPGPARFSPLMSQPLLEFCLGVPTWTWVTGGQNRALARAAFADLLPRSVLDRTSKAGPDSFIRSAFDRHRAVLRDLLLDGQLAEQGVIDRAAVEQAFTLETSRRGSLVYRLLDLVEAENWSRSWERAATIRAS</sequence>
<dbReference type="InterPro" id="IPR051786">
    <property type="entry name" value="ASN_synthetase/amidase"/>
</dbReference>
<feature type="domain" description="Asparagine synthetase" evidence="5">
    <location>
        <begin position="457"/>
        <end position="569"/>
    </location>
</feature>
<dbReference type="KEGG" id="cna:AB433_17505"/>
<dbReference type="Pfam" id="PF00733">
    <property type="entry name" value="Asn_synthase"/>
    <property type="match status" value="2"/>
</dbReference>
<dbReference type="PANTHER" id="PTHR43284">
    <property type="entry name" value="ASPARAGINE SYNTHETASE (GLUTAMINE-HYDROLYZING)"/>
    <property type="match status" value="1"/>
</dbReference>
<dbReference type="InterPro" id="IPR029055">
    <property type="entry name" value="Ntn_hydrolases_N"/>
</dbReference>
<dbReference type="SUPFAM" id="SSF56235">
    <property type="entry name" value="N-terminal nucleophile aminohydrolases (Ntn hydrolases)"/>
    <property type="match status" value="1"/>
</dbReference>
<dbReference type="RefSeq" id="WP_047822856.1">
    <property type="nucleotide sequence ID" value="NZ_CP011770.1"/>
</dbReference>
<proteinExistence type="inferred from homology"/>
<dbReference type="EMBL" id="CP011770">
    <property type="protein sequence ID" value="AKM11371.1"/>
    <property type="molecule type" value="Genomic_DNA"/>
</dbReference>
<organism evidence="6 7">
    <name type="scientific">Croceicoccus naphthovorans</name>
    <dbReference type="NCBI Taxonomy" id="1348774"/>
    <lineage>
        <taxon>Bacteria</taxon>
        <taxon>Pseudomonadati</taxon>
        <taxon>Pseudomonadota</taxon>
        <taxon>Alphaproteobacteria</taxon>
        <taxon>Sphingomonadales</taxon>
        <taxon>Erythrobacteraceae</taxon>
        <taxon>Croceicoccus</taxon>
    </lineage>
</organism>
<dbReference type="OrthoDB" id="7053173at2"/>
<dbReference type="SUPFAM" id="SSF52402">
    <property type="entry name" value="Adenine nucleotide alpha hydrolases-like"/>
    <property type="match status" value="1"/>
</dbReference>
<protein>
    <recommendedName>
        <fullName evidence="3">asparagine synthase (glutamine-hydrolyzing)</fullName>
        <ecNumber evidence="3">6.3.5.4</ecNumber>
    </recommendedName>
</protein>
<gene>
    <name evidence="6" type="ORF">AB433_17505</name>
</gene>
<evidence type="ECO:0000313" key="7">
    <source>
        <dbReference type="Proteomes" id="UP000035287"/>
    </source>
</evidence>
<evidence type="ECO:0000313" key="6">
    <source>
        <dbReference type="EMBL" id="AKM11371.1"/>
    </source>
</evidence>
<dbReference type="GO" id="GO:0004066">
    <property type="term" value="F:asparagine synthase (glutamine-hydrolyzing) activity"/>
    <property type="evidence" value="ECO:0007669"/>
    <property type="project" value="UniProtKB-EC"/>
</dbReference>
<dbReference type="PANTHER" id="PTHR43284:SF1">
    <property type="entry name" value="ASPARAGINE SYNTHETASE"/>
    <property type="match status" value="1"/>
</dbReference>
<feature type="domain" description="Asparagine synthetase" evidence="5">
    <location>
        <begin position="217"/>
        <end position="344"/>
    </location>
</feature>
<comment type="catalytic activity">
    <reaction evidence="4">
        <text>L-aspartate + L-glutamine + ATP + H2O = L-asparagine + L-glutamate + AMP + diphosphate + H(+)</text>
        <dbReference type="Rhea" id="RHEA:12228"/>
        <dbReference type="ChEBI" id="CHEBI:15377"/>
        <dbReference type="ChEBI" id="CHEBI:15378"/>
        <dbReference type="ChEBI" id="CHEBI:29985"/>
        <dbReference type="ChEBI" id="CHEBI:29991"/>
        <dbReference type="ChEBI" id="CHEBI:30616"/>
        <dbReference type="ChEBI" id="CHEBI:33019"/>
        <dbReference type="ChEBI" id="CHEBI:58048"/>
        <dbReference type="ChEBI" id="CHEBI:58359"/>
        <dbReference type="ChEBI" id="CHEBI:456215"/>
        <dbReference type="EC" id="6.3.5.4"/>
    </reaction>
</comment>
<dbReference type="Gene3D" id="3.40.50.620">
    <property type="entry name" value="HUPs"/>
    <property type="match status" value="1"/>
</dbReference>
<dbReference type="EC" id="6.3.5.4" evidence="3"/>
<comment type="similarity">
    <text evidence="2">Belongs to the asparagine synthetase family.</text>
</comment>
<evidence type="ECO:0000256" key="4">
    <source>
        <dbReference type="ARBA" id="ARBA00048741"/>
    </source>
</evidence>
<dbReference type="InterPro" id="IPR014729">
    <property type="entry name" value="Rossmann-like_a/b/a_fold"/>
</dbReference>
<dbReference type="AlphaFoldDB" id="A0A0G3XL76"/>
<evidence type="ECO:0000259" key="5">
    <source>
        <dbReference type="Pfam" id="PF00733"/>
    </source>
</evidence>
<reference evidence="6 7" key="1">
    <citation type="submission" date="2015-06" db="EMBL/GenBank/DDBJ databases">
        <authorList>
            <person name="Zeng Y."/>
            <person name="Huang Y."/>
        </authorList>
    </citation>
    <scope>NUCLEOTIDE SEQUENCE [LARGE SCALE GENOMIC DNA]</scope>
    <source>
        <strain evidence="6 7">PQ-2</strain>
    </source>
</reference>
<dbReference type="InterPro" id="IPR006426">
    <property type="entry name" value="Asn_synth_AEB"/>
</dbReference>
<evidence type="ECO:0000256" key="3">
    <source>
        <dbReference type="ARBA" id="ARBA00012737"/>
    </source>
</evidence>
<dbReference type="GO" id="GO:0006529">
    <property type="term" value="P:asparagine biosynthetic process"/>
    <property type="evidence" value="ECO:0007669"/>
    <property type="project" value="InterPro"/>
</dbReference>
<dbReference type="PIRSF" id="PIRSF001589">
    <property type="entry name" value="Asn_synthetase_glu-h"/>
    <property type="match status" value="1"/>
</dbReference>
<dbReference type="STRING" id="1348774.AB433_17505"/>
<dbReference type="Proteomes" id="UP000035287">
    <property type="component" value="Chromosome"/>
</dbReference>